<protein>
    <submittedName>
        <fullName evidence="1">Uncharacterized protein</fullName>
    </submittedName>
</protein>
<keyword evidence="2" id="KW-1185">Reference proteome</keyword>
<accession>A0A0G2Y2H3</accession>
<dbReference type="EMBL" id="KM982402">
    <property type="protein sequence ID" value="AKI79973.1"/>
    <property type="molecule type" value="Genomic_DNA"/>
</dbReference>
<dbReference type="Proteomes" id="UP000240461">
    <property type="component" value="Segment"/>
</dbReference>
<evidence type="ECO:0000313" key="2">
    <source>
        <dbReference type="Proteomes" id="UP000240461"/>
    </source>
</evidence>
<sequence length="163" mass="19528">MSDWCYLNPEEKDELIDKLYKKLIKKGRVICEVSDIRHRIYKRLEYNGHKFERKIIGYEPGVMSLSREHNTELEWNLWKIAGWINSKRITKEELELACETHNTMYPKRKVKVSSIEEAFDGELSIGQTYYLIQDKWKKVVNKNPNPFDYCNLRDTIVKIKLVK</sequence>
<name>A0A0G2Y2H3_9VIRU</name>
<reference evidence="1 2" key="1">
    <citation type="submission" date="2014-10" db="EMBL/GenBank/DDBJ databases">
        <title>Pan-genome analysis of Brazilian lineage A amoebal mimiviruses.</title>
        <authorList>
            <person name="Assis F.L."/>
            <person name="Abrahao J.S."/>
            <person name="Kroon E.G."/>
            <person name="Dornas F.P."/>
            <person name="Andrade K.R."/>
            <person name="Borato P.V.M."/>
            <person name="Pilotto M.R."/>
            <person name="Benamar S."/>
            <person name="LaScola B."/>
            <person name="Colson P."/>
        </authorList>
    </citation>
    <scope>NUCLEOTIDE SEQUENCE [LARGE SCALE GENOMIC DNA]</scope>
    <source>
        <strain evidence="1 2">Kroon</strain>
    </source>
</reference>
<dbReference type="KEGG" id="vg:80513771"/>
<organism evidence="1 2">
    <name type="scientific">Acanthamoeba polyphaga mimivirus Kroon</name>
    <dbReference type="NCBI Taxonomy" id="3069720"/>
    <lineage>
        <taxon>Viruses</taxon>
        <taxon>Varidnaviria</taxon>
        <taxon>Bamfordvirae</taxon>
        <taxon>Nucleocytoviricota</taxon>
        <taxon>Megaviricetes</taxon>
        <taxon>Imitervirales</taxon>
        <taxon>Mimiviridae</taxon>
        <taxon>Megamimivirinae</taxon>
        <taxon>Mimivirus</taxon>
        <taxon>Mimivirus lagoaense</taxon>
    </lineage>
</organism>
<proteinExistence type="predicted"/>
<evidence type="ECO:0000313" key="1">
    <source>
        <dbReference type="EMBL" id="AKI79973.1"/>
    </source>
</evidence>